<accession>A0ACC6CBD1</accession>
<keyword evidence="2" id="KW-1185">Reference proteome</keyword>
<organism evidence="1 2">
    <name type="scientific">Roseateles hydrophilus</name>
    <dbReference type="NCBI Taxonomy" id="2975054"/>
    <lineage>
        <taxon>Bacteria</taxon>
        <taxon>Pseudomonadati</taxon>
        <taxon>Pseudomonadota</taxon>
        <taxon>Betaproteobacteria</taxon>
        <taxon>Burkholderiales</taxon>
        <taxon>Sphaerotilaceae</taxon>
        <taxon>Roseateles</taxon>
    </lineage>
</organism>
<gene>
    <name evidence="1" type="ORF">NYO99_12005</name>
</gene>
<name>A0ACC6CBD1_9BURK</name>
<evidence type="ECO:0000313" key="1">
    <source>
        <dbReference type="EMBL" id="MCY4745697.1"/>
    </source>
</evidence>
<reference evidence="1" key="1">
    <citation type="submission" date="2022-08" db="EMBL/GenBank/DDBJ databases">
        <title>Genome sequencing of Pelomonas sp. UHG3.</title>
        <authorList>
            <person name="So Y."/>
        </authorList>
    </citation>
    <scope>NUCLEOTIDE SEQUENCE</scope>
    <source>
        <strain evidence="1">UHG3</strain>
    </source>
</reference>
<dbReference type="EMBL" id="JAPPUY010000003">
    <property type="protein sequence ID" value="MCY4745697.1"/>
    <property type="molecule type" value="Genomic_DNA"/>
</dbReference>
<evidence type="ECO:0000313" key="2">
    <source>
        <dbReference type="Proteomes" id="UP001076464"/>
    </source>
</evidence>
<proteinExistence type="predicted"/>
<sequence length="523" mass="58011">MNVAQVQPLVRRQLGPDEWSETYLADLVRRHGVRQPWKNHLDQIRGALPATASAGHWREEPSTEPNERVLRADGIPRYGGHLPPAWSVSDRAGRIRYCPMCISEQRIICARWRITALSVCTLHGCWLKDDLVEPAVTGSYSDPGRMRLAEATTEKLLAGAHCPLAGHEVVRATWGSFERKATESTDPSGNQALAQQLACAMLLWRLLTGMATVHRRQVAKRRKVCLIEDVGEVVRALGLCVDPSVDGIARTFRQITSKTYLLAAERVIAHTIEEEAKTKSLLSLLPLRSLHEAAVAADPALEIPTKPGALVFREEKQSYYSRNEALERLGIAEPALSAWVRRGVIKDVITRQLGRKPFVFLSRTEVDRLSRELNRLVPVEQFISEVSIDWSAYFALRRGGLLNPIILGDVRHLMRPNVTATQLAFENAAKPAERHDAGAMPLFSEQCVKAAGGQGAFVDLLKAVLGGRVALARDLSRPGWSSFLLPTESLAALAHARRSSWTRRFKPALVEQASLFEEAPCLL</sequence>
<comment type="caution">
    <text evidence="1">The sequence shown here is derived from an EMBL/GenBank/DDBJ whole genome shotgun (WGS) entry which is preliminary data.</text>
</comment>
<protein>
    <submittedName>
        <fullName evidence="1">Uncharacterized protein</fullName>
    </submittedName>
</protein>
<dbReference type="Proteomes" id="UP001076464">
    <property type="component" value="Unassembled WGS sequence"/>
</dbReference>